<dbReference type="EMBL" id="JAPCXC010000075">
    <property type="protein sequence ID" value="KAJ1606528.1"/>
    <property type="molecule type" value="Genomic_DNA"/>
</dbReference>
<dbReference type="OrthoDB" id="538223at2759"/>
<keyword evidence="2" id="KW-0677">Repeat</keyword>
<reference evidence="4" key="1">
    <citation type="submission" date="2022-10" db="EMBL/GenBank/DDBJ databases">
        <title>Adaptive evolution leads to modifications in subtelomeric GC content in a zoonotic Cryptosporidium species.</title>
        <authorList>
            <person name="Li J."/>
            <person name="Feng Y."/>
            <person name="Xiao L."/>
        </authorList>
    </citation>
    <scope>NUCLEOTIDE SEQUENCE</scope>
    <source>
        <strain evidence="4">33844</strain>
    </source>
</reference>
<dbReference type="Proteomes" id="UP001067231">
    <property type="component" value="Unassembled WGS sequence"/>
</dbReference>
<dbReference type="PANTHER" id="PTHR44019:SF8">
    <property type="entry name" value="POC1 CENTRIOLAR PROTEIN HOMOLOG"/>
    <property type="match status" value="1"/>
</dbReference>
<dbReference type="SUPFAM" id="SSF50978">
    <property type="entry name" value="WD40 repeat-like"/>
    <property type="match status" value="1"/>
</dbReference>
<dbReference type="SMART" id="SM00320">
    <property type="entry name" value="WD40"/>
    <property type="match status" value="4"/>
</dbReference>
<dbReference type="InterPro" id="IPR050505">
    <property type="entry name" value="WDR55/POC1"/>
</dbReference>
<dbReference type="PANTHER" id="PTHR44019">
    <property type="entry name" value="WD REPEAT-CONTAINING PROTEIN 55"/>
    <property type="match status" value="1"/>
</dbReference>
<dbReference type="InterPro" id="IPR001680">
    <property type="entry name" value="WD40_rpt"/>
</dbReference>
<dbReference type="PROSITE" id="PS50082">
    <property type="entry name" value="WD_REPEATS_2"/>
    <property type="match status" value="1"/>
</dbReference>
<proteinExistence type="predicted"/>
<gene>
    <name evidence="4" type="ORF">OJ253_2697</name>
</gene>
<dbReference type="InterPro" id="IPR015943">
    <property type="entry name" value="WD40/YVTN_repeat-like_dom_sf"/>
</dbReference>
<keyword evidence="1 3" id="KW-0853">WD repeat</keyword>
<evidence type="ECO:0000256" key="1">
    <source>
        <dbReference type="ARBA" id="ARBA00022574"/>
    </source>
</evidence>
<dbReference type="InterPro" id="IPR036322">
    <property type="entry name" value="WD40_repeat_dom_sf"/>
</dbReference>
<dbReference type="AlphaFoldDB" id="A0A9D5DEW2"/>
<name>A0A9D5DEW2_9CRYT</name>
<organism evidence="4">
    <name type="scientific">Cryptosporidium canis</name>
    <dbReference type="NCBI Taxonomy" id="195482"/>
    <lineage>
        <taxon>Eukaryota</taxon>
        <taxon>Sar</taxon>
        <taxon>Alveolata</taxon>
        <taxon>Apicomplexa</taxon>
        <taxon>Conoidasida</taxon>
        <taxon>Coccidia</taxon>
        <taxon>Eucoccidiorida</taxon>
        <taxon>Eimeriorina</taxon>
        <taxon>Cryptosporidiidae</taxon>
        <taxon>Cryptosporidium</taxon>
    </lineage>
</organism>
<protein>
    <submittedName>
        <fullName evidence="4">WD-40 repeat-containing protein</fullName>
    </submittedName>
</protein>
<dbReference type="Pfam" id="PF00400">
    <property type="entry name" value="WD40"/>
    <property type="match status" value="3"/>
</dbReference>
<sequence>MSICNGEYWPSCSNCEQWAPLVKISINDSNGIYGNNGSIVRGTFAMDGQAVACGTDKGGVYIHSLETGKRVCSVERVGINASELGGRGGLNDIKSDLSGNLLAACFSPGIIRIYDLRIGVGCRSNSNTLVNLENTHKGACTCISLPSDWLYQPIYSGGYDGYIRGWDLRKDGYISQVLSHETPVVSLEKSNDERVITSTSFDGNIRIWRSSNLKLLKTLSGPQGSSCVLHSTFSFNDKYLLCTGDSSSCIWKFGEEKISKADINWMVSEQTDMGHKTDYTDIKNKDYKVPFFTGFSTIWRDQVFVPRLNSSATAIGDAFVYCLHTAEYLYSLAPASSPSSITTSIFKHPDLHNDLIVTTSSLPESSIILWKTNNAND</sequence>
<feature type="repeat" description="WD" evidence="3">
    <location>
        <begin position="177"/>
        <end position="218"/>
    </location>
</feature>
<accession>A0A9D5DEW2</accession>
<evidence type="ECO:0000256" key="2">
    <source>
        <dbReference type="ARBA" id="ARBA00022737"/>
    </source>
</evidence>
<comment type="caution">
    <text evidence="4">The sequence shown here is derived from an EMBL/GenBank/DDBJ whole genome shotgun (WGS) entry which is preliminary data.</text>
</comment>
<dbReference type="PROSITE" id="PS50294">
    <property type="entry name" value="WD_REPEATS_REGION"/>
    <property type="match status" value="1"/>
</dbReference>
<evidence type="ECO:0000313" key="4">
    <source>
        <dbReference type="EMBL" id="KAJ1606528.1"/>
    </source>
</evidence>
<evidence type="ECO:0000256" key="3">
    <source>
        <dbReference type="PROSITE-ProRule" id="PRU00221"/>
    </source>
</evidence>
<dbReference type="Gene3D" id="2.130.10.10">
    <property type="entry name" value="YVTN repeat-like/Quinoprotein amine dehydrogenase"/>
    <property type="match status" value="1"/>
</dbReference>